<gene>
    <name evidence="1" type="ORF">DIS17_02830</name>
</gene>
<dbReference type="AlphaFoldDB" id="A0AAJ5FLQ9"/>
<protein>
    <submittedName>
        <fullName evidence="1">Uncharacterized protein</fullName>
    </submittedName>
</protein>
<comment type="caution">
    <text evidence="1">The sequence shown here is derived from an EMBL/GenBank/DDBJ whole genome shotgun (WGS) entry which is preliminary data.</text>
</comment>
<name>A0AAJ5FLQ9_LEVBR</name>
<evidence type="ECO:0000313" key="2">
    <source>
        <dbReference type="Proteomes" id="UP000785759"/>
    </source>
</evidence>
<accession>A0AAJ5FLQ9</accession>
<evidence type="ECO:0000313" key="1">
    <source>
        <dbReference type="EMBL" id="TOZ05606.1"/>
    </source>
</evidence>
<dbReference type="Proteomes" id="UP000785759">
    <property type="component" value="Unassembled WGS sequence"/>
</dbReference>
<dbReference type="RefSeq" id="WP_110139325.1">
    <property type="nucleotide sequence ID" value="NZ_CP021456.1"/>
</dbReference>
<organism evidence="1 2">
    <name type="scientific">Levilactobacillus brevis</name>
    <name type="common">Lactobacillus brevis</name>
    <dbReference type="NCBI Taxonomy" id="1580"/>
    <lineage>
        <taxon>Bacteria</taxon>
        <taxon>Bacillati</taxon>
        <taxon>Bacillota</taxon>
        <taxon>Bacilli</taxon>
        <taxon>Lactobacillales</taxon>
        <taxon>Lactobacillaceae</taxon>
        <taxon>Levilactobacillus</taxon>
    </lineage>
</organism>
<dbReference type="EMBL" id="QFDK01000002">
    <property type="protein sequence ID" value="TOZ05606.1"/>
    <property type="molecule type" value="Genomic_DNA"/>
</dbReference>
<sequence>MVKGIRLLSHDFIEGMYSTVHFYSKKSQKLVRVKTLGSNSQAAVWIYKDGRVMFKPKPYKHTANYPLKDFN</sequence>
<proteinExistence type="predicted"/>
<reference evidence="1" key="1">
    <citation type="submission" date="2018-05" db="EMBL/GenBank/DDBJ databases">
        <title>Genome Comparison of Lactic Acid Bacteria Isolated from non-Wheat Sourdough.</title>
        <authorList>
            <person name="Rice T."/>
            <person name="Axel C."/>
            <person name="Lynch K.M."/>
            <person name="Benz C."/>
            <person name="Arendt E.K."/>
            <person name="Coffey A."/>
        </authorList>
    </citation>
    <scope>NUCLEOTIDE SEQUENCE</scope>
    <source>
        <strain evidence="1">TR055</strain>
    </source>
</reference>